<feature type="coiled-coil region" evidence="1">
    <location>
        <begin position="39"/>
        <end position="66"/>
    </location>
</feature>
<evidence type="ECO:0000313" key="5">
    <source>
        <dbReference type="Proteomes" id="UP000221376"/>
    </source>
</evidence>
<dbReference type="EMBL" id="KU204984">
    <property type="protein sequence ID" value="AME18060.1"/>
    <property type="molecule type" value="Genomic_DNA"/>
</dbReference>
<sequence length="161" mass="17195">MLSLTSLQWKLGAGVLIGVVAVSVIALSYRHYTGLVDSKAELSAQVATLREDVAREKARADSFERAIDRWDQAAKDQAKVLDDFTIAQREAGTYARELLDVLSKHDLGALAKRKPGLIENRINAGSADALRLLERATQGPAVDGGQGATAAGTATPRARAR</sequence>
<keyword evidence="1" id="KW-0175">Coiled coil</keyword>
<feature type="compositionally biased region" description="Low complexity" evidence="2">
    <location>
        <begin position="148"/>
        <end position="161"/>
    </location>
</feature>
<evidence type="ECO:0000313" key="4">
    <source>
        <dbReference type="EMBL" id="AME18060.1"/>
    </source>
</evidence>
<keyword evidence="3" id="KW-1133">Transmembrane helix</keyword>
<feature type="region of interest" description="Disordered" evidence="2">
    <location>
        <begin position="138"/>
        <end position="161"/>
    </location>
</feature>
<evidence type="ECO:0000256" key="2">
    <source>
        <dbReference type="SAM" id="MobiDB-lite"/>
    </source>
</evidence>
<gene>
    <name evidence="4" type="ORF">AAT1_02034</name>
</gene>
<name>A0A125SA64_9CAUD</name>
<evidence type="ECO:0000256" key="1">
    <source>
        <dbReference type="SAM" id="Coils"/>
    </source>
</evidence>
<accession>A0A125SA64</accession>
<feature type="transmembrane region" description="Helical" evidence="3">
    <location>
        <begin position="12"/>
        <end position="29"/>
    </location>
</feature>
<keyword evidence="3" id="KW-0812">Transmembrane</keyword>
<dbReference type="Proteomes" id="UP000221376">
    <property type="component" value="Segment"/>
</dbReference>
<evidence type="ECO:0000256" key="3">
    <source>
        <dbReference type="SAM" id="Phobius"/>
    </source>
</evidence>
<protein>
    <submittedName>
        <fullName evidence="4">I-spanin</fullName>
    </submittedName>
</protein>
<reference evidence="4" key="1">
    <citation type="submission" date="2016-06" db="EMBL/GenBank/DDBJ databases">
        <title>Complete Genome Sequence of Pseudomonas aeruginosa Phage AAT-1.</title>
        <authorList>
            <person name="Andrade-Dominguez A."/>
            <person name="Kolter R."/>
        </authorList>
    </citation>
    <scope>NUCLEOTIDE SEQUENCE [LARGE SCALE GENOMIC DNA]</scope>
</reference>
<organism evidence="4 5">
    <name type="scientific">Pseudomonas phage AAT-1</name>
    <dbReference type="NCBI Taxonomy" id="1775248"/>
    <lineage>
        <taxon>Viruses</taxon>
        <taxon>Duplodnaviria</taxon>
        <taxon>Heunggongvirae</taxon>
        <taxon>Uroviricota</taxon>
        <taxon>Caudoviricetes</taxon>
        <taxon>Mesyanzhinovviridae</taxon>
        <taxon>Bradleyvirinae</taxon>
        <taxon>Pamexvirus</taxon>
        <taxon>Pamexvirus AAT1</taxon>
    </lineage>
</organism>
<keyword evidence="3" id="KW-0472">Membrane</keyword>
<keyword evidence="5" id="KW-1185">Reference proteome</keyword>
<proteinExistence type="predicted"/>